<proteinExistence type="predicted"/>
<dbReference type="EMBL" id="JABKKF010000008">
    <property type="protein sequence ID" value="NPD92516.1"/>
    <property type="molecule type" value="Genomic_DNA"/>
</dbReference>
<keyword evidence="2" id="KW-1185">Reference proteome</keyword>
<evidence type="ECO:0000313" key="1">
    <source>
        <dbReference type="EMBL" id="NPD92516.1"/>
    </source>
</evidence>
<dbReference type="Pfam" id="PF13306">
    <property type="entry name" value="LRR_5"/>
    <property type="match status" value="1"/>
</dbReference>
<dbReference type="RefSeq" id="WP_172275848.1">
    <property type="nucleotide sequence ID" value="NZ_CASGMU010000008.1"/>
</dbReference>
<evidence type="ECO:0000313" key="2">
    <source>
        <dbReference type="Proteomes" id="UP000714420"/>
    </source>
</evidence>
<organism evidence="1 2">
    <name type="scientific">Xylanibacter muris</name>
    <dbReference type="NCBI Taxonomy" id="2736290"/>
    <lineage>
        <taxon>Bacteria</taxon>
        <taxon>Pseudomonadati</taxon>
        <taxon>Bacteroidota</taxon>
        <taxon>Bacteroidia</taxon>
        <taxon>Bacteroidales</taxon>
        <taxon>Prevotellaceae</taxon>
        <taxon>Xylanibacter</taxon>
    </lineage>
</organism>
<name>A0ABX2ARD7_9BACT</name>
<dbReference type="InterPro" id="IPR026906">
    <property type="entry name" value="LRR_5"/>
</dbReference>
<dbReference type="Proteomes" id="UP000714420">
    <property type="component" value="Unassembled WGS sequence"/>
</dbReference>
<accession>A0ABX2ARD7</accession>
<protein>
    <submittedName>
        <fullName evidence="1">Leucine-rich repeat domain-containing protein</fullName>
    </submittedName>
</protein>
<sequence length="164" mass="17511">MGCSSLTDISIPDAVTYIPDEAFHGCTNLTDVSIGKSVETVSKGAFLGCANLKNVSVWSTTPPYIGDGVYGNTDVFDANVYNSATLHVRPESVNDYCIHSVWGRFLHTQGDLSTGIGGVVVDKGNGPVEMYRLDGVRTAVPDGGHTPGIYIRRQGGKSEKVMIR</sequence>
<comment type="caution">
    <text evidence="1">The sequence shown here is derived from an EMBL/GenBank/DDBJ whole genome shotgun (WGS) entry which is preliminary data.</text>
</comment>
<reference evidence="1 2" key="1">
    <citation type="submission" date="2020-05" db="EMBL/GenBank/DDBJ databases">
        <title>Distinct polysaccharide utilization as determinants for interspecies competition between intestinal Prevotella spp.</title>
        <authorList>
            <person name="Galvez E.J.C."/>
            <person name="Iljazovic A."/>
            <person name="Strowig T."/>
        </authorList>
    </citation>
    <scope>NUCLEOTIDE SEQUENCE [LARGE SCALE GENOMIC DNA]</scope>
    <source>
        <strain evidence="1 2">PMUR</strain>
    </source>
</reference>
<dbReference type="InterPro" id="IPR032675">
    <property type="entry name" value="LRR_dom_sf"/>
</dbReference>
<dbReference type="Gene3D" id="3.80.10.10">
    <property type="entry name" value="Ribonuclease Inhibitor"/>
    <property type="match status" value="1"/>
</dbReference>
<dbReference type="SUPFAM" id="SSF52058">
    <property type="entry name" value="L domain-like"/>
    <property type="match status" value="1"/>
</dbReference>
<gene>
    <name evidence="1" type="ORF">HPS56_09210</name>
</gene>